<evidence type="ECO:0000256" key="1">
    <source>
        <dbReference type="ARBA" id="ARBA00008954"/>
    </source>
</evidence>
<dbReference type="Gene3D" id="3.90.1150.10">
    <property type="entry name" value="Aspartate Aminotransferase, domain 1"/>
    <property type="match status" value="1"/>
</dbReference>
<name>A0A644ZNP8_9ZZZZ</name>
<comment type="similarity">
    <text evidence="1">Belongs to the class-III pyridoxal-phosphate-dependent aminotransferase family.</text>
</comment>
<evidence type="ECO:0000256" key="2">
    <source>
        <dbReference type="ARBA" id="ARBA00022898"/>
    </source>
</evidence>
<dbReference type="PANTHER" id="PTHR43094:SF1">
    <property type="entry name" value="AMINOTRANSFERASE CLASS-III"/>
    <property type="match status" value="1"/>
</dbReference>
<dbReference type="SUPFAM" id="SSF53383">
    <property type="entry name" value="PLP-dependent transferases"/>
    <property type="match status" value="1"/>
</dbReference>
<dbReference type="EMBL" id="VSSQ01009777">
    <property type="protein sequence ID" value="MPM42570.1"/>
    <property type="molecule type" value="Genomic_DNA"/>
</dbReference>
<keyword evidence="3" id="KW-0032">Aminotransferase</keyword>
<dbReference type="PANTHER" id="PTHR43094">
    <property type="entry name" value="AMINOTRANSFERASE"/>
    <property type="match status" value="1"/>
</dbReference>
<keyword evidence="2" id="KW-0663">Pyridoxal phosphate</keyword>
<evidence type="ECO:0000313" key="3">
    <source>
        <dbReference type="EMBL" id="MPM42570.1"/>
    </source>
</evidence>
<dbReference type="InterPro" id="IPR015424">
    <property type="entry name" value="PyrdxlP-dep_Trfase"/>
</dbReference>
<dbReference type="GO" id="GO:0005829">
    <property type="term" value="C:cytosol"/>
    <property type="evidence" value="ECO:0007669"/>
    <property type="project" value="TreeGrafter"/>
</dbReference>
<comment type="caution">
    <text evidence="3">The sequence shown here is derived from an EMBL/GenBank/DDBJ whole genome shotgun (WGS) entry which is preliminary data.</text>
</comment>
<proteinExistence type="inferred from homology"/>
<gene>
    <name evidence="3" type="primary">rocD_9</name>
    <name evidence="3" type="ORF">SDC9_89236</name>
</gene>
<dbReference type="EC" id="2.6.1.13" evidence="3"/>
<dbReference type="InterPro" id="IPR005814">
    <property type="entry name" value="Aminotrans_3"/>
</dbReference>
<protein>
    <submittedName>
        <fullName evidence="3">Ornithine aminotransferase</fullName>
        <ecNumber evidence="3">2.6.1.13</ecNumber>
    </submittedName>
</protein>
<dbReference type="Pfam" id="PF00202">
    <property type="entry name" value="Aminotran_3"/>
    <property type="match status" value="1"/>
</dbReference>
<dbReference type="InterPro" id="IPR015421">
    <property type="entry name" value="PyrdxlP-dep_Trfase_major"/>
</dbReference>
<dbReference type="AlphaFoldDB" id="A0A644ZNP8"/>
<organism evidence="3">
    <name type="scientific">bioreactor metagenome</name>
    <dbReference type="NCBI Taxonomy" id="1076179"/>
    <lineage>
        <taxon>unclassified sequences</taxon>
        <taxon>metagenomes</taxon>
        <taxon>ecological metagenomes</taxon>
    </lineage>
</organism>
<sequence length="103" mass="11736">MENEYGNKLVEISKEKGLFTWSKQSEVDTIAIEKVDGCYFYDYDGKKYFDLGSQLVNVNIGFGNEKVINAICDQARKMAYVGPSFVTDVRAKLTEKIISEFSR</sequence>
<reference evidence="3" key="1">
    <citation type="submission" date="2019-08" db="EMBL/GenBank/DDBJ databases">
        <authorList>
            <person name="Kucharzyk K."/>
            <person name="Murdoch R.W."/>
            <person name="Higgins S."/>
            <person name="Loffler F."/>
        </authorList>
    </citation>
    <scope>NUCLEOTIDE SEQUENCE</scope>
</reference>
<keyword evidence="3" id="KW-0808">Transferase</keyword>
<dbReference type="Gene3D" id="3.40.640.10">
    <property type="entry name" value="Type I PLP-dependent aspartate aminotransferase-like (Major domain)"/>
    <property type="match status" value="1"/>
</dbReference>
<dbReference type="GO" id="GO:0004587">
    <property type="term" value="F:ornithine aminotransferase activity"/>
    <property type="evidence" value="ECO:0007669"/>
    <property type="project" value="UniProtKB-EC"/>
</dbReference>
<dbReference type="InterPro" id="IPR015422">
    <property type="entry name" value="PyrdxlP-dep_Trfase_small"/>
</dbReference>
<accession>A0A644ZNP8</accession>
<dbReference type="GO" id="GO:0030170">
    <property type="term" value="F:pyridoxal phosphate binding"/>
    <property type="evidence" value="ECO:0007669"/>
    <property type="project" value="InterPro"/>
</dbReference>